<dbReference type="SUPFAM" id="SSF53474">
    <property type="entry name" value="alpha/beta-Hydrolases"/>
    <property type="match status" value="1"/>
</dbReference>
<comment type="caution">
    <text evidence="9">The sequence shown here is derived from an EMBL/GenBank/DDBJ whole genome shotgun (WGS) entry which is preliminary data.</text>
</comment>
<dbReference type="Proteomes" id="UP001352263">
    <property type="component" value="Unassembled WGS sequence"/>
</dbReference>
<keyword evidence="6" id="KW-0106">Calcium</keyword>
<proteinExistence type="inferred from homology"/>
<evidence type="ECO:0000256" key="2">
    <source>
        <dbReference type="ARBA" id="ARBA00022487"/>
    </source>
</evidence>
<evidence type="ECO:0000313" key="9">
    <source>
        <dbReference type="EMBL" id="MEC4720960.1"/>
    </source>
</evidence>
<dbReference type="GO" id="GO:0016787">
    <property type="term" value="F:hydrolase activity"/>
    <property type="evidence" value="ECO:0007669"/>
    <property type="project" value="UniProtKB-KW"/>
</dbReference>
<dbReference type="PROSITE" id="PS51257">
    <property type="entry name" value="PROKAR_LIPOPROTEIN"/>
    <property type="match status" value="1"/>
</dbReference>
<evidence type="ECO:0000256" key="6">
    <source>
        <dbReference type="ARBA" id="ARBA00022837"/>
    </source>
</evidence>
<evidence type="ECO:0000256" key="5">
    <source>
        <dbReference type="ARBA" id="ARBA00022801"/>
    </source>
</evidence>
<name>A0ABU6JBN6_9BURK</name>
<evidence type="ECO:0000256" key="8">
    <source>
        <dbReference type="SAM" id="SignalP"/>
    </source>
</evidence>
<dbReference type="PANTHER" id="PTHR33938">
    <property type="entry name" value="FERULOYL ESTERASE B-RELATED"/>
    <property type="match status" value="1"/>
</dbReference>
<dbReference type="EMBL" id="JAWIIV010000014">
    <property type="protein sequence ID" value="MEC4720960.1"/>
    <property type="molecule type" value="Genomic_DNA"/>
</dbReference>
<dbReference type="InterPro" id="IPR011118">
    <property type="entry name" value="Tannase/feruloyl_esterase"/>
</dbReference>
<evidence type="ECO:0000256" key="3">
    <source>
        <dbReference type="ARBA" id="ARBA00022723"/>
    </source>
</evidence>
<keyword evidence="3" id="KW-0479">Metal-binding</keyword>
<feature type="signal peptide" evidence="8">
    <location>
        <begin position="1"/>
        <end position="21"/>
    </location>
</feature>
<evidence type="ECO:0000256" key="7">
    <source>
        <dbReference type="ARBA" id="ARBA00023157"/>
    </source>
</evidence>
<keyword evidence="7" id="KW-1015">Disulfide bond</keyword>
<comment type="similarity">
    <text evidence="1">Belongs to the tannase family.</text>
</comment>
<dbReference type="RefSeq" id="WP_326507668.1">
    <property type="nucleotide sequence ID" value="NZ_JAWIIV010000014.1"/>
</dbReference>
<keyword evidence="5 9" id="KW-0378">Hydrolase</keyword>
<dbReference type="PANTHER" id="PTHR33938:SF15">
    <property type="entry name" value="FERULOYL ESTERASE B-RELATED"/>
    <property type="match status" value="1"/>
</dbReference>
<keyword evidence="2" id="KW-0719">Serine esterase</keyword>
<gene>
    <name evidence="9" type="ORF">RY831_17475</name>
</gene>
<dbReference type="Gene3D" id="3.40.50.1820">
    <property type="entry name" value="alpha/beta hydrolase"/>
    <property type="match status" value="1"/>
</dbReference>
<sequence>MKEQGSTFRLPYSAFAVVALAACGGGSGGDSAQTGSTNTSTALPLVCSQLPNTVIPASAIGLPTSGGVVTAASVVPASGTGAAAVPEHCLVTGSIAPVDKSAPNILFRVALPSAWNSKVVMFGGGGFDGSIPNVAANVPAGPTDKQTPLGRGYATFASDSGHQSNAFGSQDGSFALNEEAARNFGGDALKKTRDAAIHLIKARYAVEKVQKAYFAGGSTGGREALAAITRWPADWDGAIAWYPAWNDAAALLGGHRMSRALAQPGAYPNTAKRDLIYKAAIAACDGLDGVADGLISNQQRCNATFDPSTAVFNGRPVRCEAGADTGDTCLSDAQIGALKTINTDTRFNFSLASGETHYSGYNVWGADLGITTNPSPLQPTVTFLALGTSQPAMPMPRTAPYISVLTDQWIKYSVTRDPNFNSLTLDPENPGPWAGRISELSTLLDTKVDLNAFAAKGGKLLLAHGLSDVLVSSRATEEYYQRLQSQMGPSEVSKFARYYEVPGYGHALSTSFNAAWDSLTSLEKWAENGTSPANEVVADTAGVPGRTRPLCDYPKWPRYNGTGDVNSASSYTCSN</sequence>
<evidence type="ECO:0000256" key="4">
    <source>
        <dbReference type="ARBA" id="ARBA00022729"/>
    </source>
</evidence>
<evidence type="ECO:0000313" key="10">
    <source>
        <dbReference type="Proteomes" id="UP001352263"/>
    </source>
</evidence>
<organism evidence="9 10">
    <name type="scientific">Noviherbaspirillum album</name>
    <dbReference type="NCBI Taxonomy" id="3080276"/>
    <lineage>
        <taxon>Bacteria</taxon>
        <taxon>Pseudomonadati</taxon>
        <taxon>Pseudomonadota</taxon>
        <taxon>Betaproteobacteria</taxon>
        <taxon>Burkholderiales</taxon>
        <taxon>Oxalobacteraceae</taxon>
        <taxon>Noviherbaspirillum</taxon>
    </lineage>
</organism>
<protein>
    <submittedName>
        <fullName evidence="9">Tannase/feruloyl esterase family alpha/beta hydrolase</fullName>
    </submittedName>
</protein>
<dbReference type="Pfam" id="PF07519">
    <property type="entry name" value="Tannase"/>
    <property type="match status" value="1"/>
</dbReference>
<accession>A0ABU6JBN6</accession>
<keyword evidence="4 8" id="KW-0732">Signal</keyword>
<keyword evidence="10" id="KW-1185">Reference proteome</keyword>
<dbReference type="InterPro" id="IPR029058">
    <property type="entry name" value="AB_hydrolase_fold"/>
</dbReference>
<reference evidence="9 10" key="1">
    <citation type="submission" date="2023-10" db="EMBL/GenBank/DDBJ databases">
        <title>Noviherbaspirillum sp. CPCC 100848 genome assembly.</title>
        <authorList>
            <person name="Li X.Y."/>
            <person name="Fang X.M."/>
        </authorList>
    </citation>
    <scope>NUCLEOTIDE SEQUENCE [LARGE SCALE GENOMIC DNA]</scope>
    <source>
        <strain evidence="9 10">CPCC 100848</strain>
    </source>
</reference>
<feature type="chain" id="PRO_5046158884" evidence="8">
    <location>
        <begin position="22"/>
        <end position="575"/>
    </location>
</feature>
<evidence type="ECO:0000256" key="1">
    <source>
        <dbReference type="ARBA" id="ARBA00006249"/>
    </source>
</evidence>